<evidence type="ECO:0000256" key="4">
    <source>
        <dbReference type="ARBA" id="ARBA00019078"/>
    </source>
</evidence>
<name>A0A0F4Q3B4_9GAMM</name>
<dbReference type="eggNOG" id="COG0695">
    <property type="taxonomic scope" value="Bacteria"/>
</dbReference>
<feature type="transmembrane region" description="Helical" evidence="8">
    <location>
        <begin position="215"/>
        <end position="237"/>
    </location>
</feature>
<evidence type="ECO:0000256" key="2">
    <source>
        <dbReference type="ARBA" id="ARBA00004141"/>
    </source>
</evidence>
<dbReference type="InterPro" id="IPR036249">
    <property type="entry name" value="Thioredoxin-like_sf"/>
</dbReference>
<feature type="transmembrane region" description="Helical" evidence="8">
    <location>
        <begin position="151"/>
        <end position="170"/>
    </location>
</feature>
<evidence type="ECO:0000256" key="5">
    <source>
        <dbReference type="ARBA" id="ARBA00022692"/>
    </source>
</evidence>
<dbReference type="EMBL" id="JXXZ01000002">
    <property type="protein sequence ID" value="KJZ01824.1"/>
    <property type="molecule type" value="Genomic_DNA"/>
</dbReference>
<dbReference type="GO" id="GO:0016020">
    <property type="term" value="C:membrane"/>
    <property type="evidence" value="ECO:0007669"/>
    <property type="project" value="UniProtKB-SubCell"/>
</dbReference>
<evidence type="ECO:0000313" key="12">
    <source>
        <dbReference type="Proteomes" id="UP000033664"/>
    </source>
</evidence>
<dbReference type="Proteomes" id="UP000033664">
    <property type="component" value="Unassembled WGS sequence"/>
</dbReference>
<dbReference type="Gene3D" id="3.40.30.10">
    <property type="entry name" value="Glutaredoxin"/>
    <property type="match status" value="1"/>
</dbReference>
<dbReference type="Pfam" id="PF07291">
    <property type="entry name" value="MauE"/>
    <property type="match status" value="1"/>
</dbReference>
<protein>
    <recommendedName>
        <fullName evidence="4">Methylamine utilization protein MauE</fullName>
    </recommendedName>
</protein>
<comment type="function">
    <text evidence="1">May be specifically involved in the processing, transport, and/or maturation of the MADH beta-subunit.</text>
</comment>
<evidence type="ECO:0000259" key="10">
    <source>
        <dbReference type="Pfam" id="PF07291"/>
    </source>
</evidence>
<evidence type="ECO:0000256" key="7">
    <source>
        <dbReference type="ARBA" id="ARBA00023136"/>
    </source>
</evidence>
<comment type="pathway">
    <text evidence="3">One-carbon metabolism; methylamine degradation.</text>
</comment>
<evidence type="ECO:0000256" key="3">
    <source>
        <dbReference type="ARBA" id="ARBA00004856"/>
    </source>
</evidence>
<evidence type="ECO:0000256" key="6">
    <source>
        <dbReference type="ARBA" id="ARBA00022989"/>
    </source>
</evidence>
<dbReference type="PATRIC" id="fig|151081.8.peg.1666"/>
<dbReference type="RefSeq" id="WP_045979221.1">
    <property type="nucleotide sequence ID" value="NZ_JXXY01000006.1"/>
</dbReference>
<sequence>MSNNHIYRKPSCPFGEKAIALLDSQNVDYEDHVFADKEEEQALKSRFDVGTTPQIILDGERIGGFDDLQQHFGVQSDEQDDEQSYTPVIAVFSTAFAIALALSAGHMGWQLTTLVMSFMGASLCLLALLKLMDIGSFVNGFKEYDLLTMKLPAYGCIYPFLELAAGLGMLSGLWPWATAVIATFAGLIGGISVFKAVYIDKRDLNCACVGGNQSVPLGAVSFSENAIMLVMGFWIFYTLG</sequence>
<keyword evidence="6 8" id="KW-1133">Transmembrane helix</keyword>
<evidence type="ECO:0000256" key="8">
    <source>
        <dbReference type="SAM" id="Phobius"/>
    </source>
</evidence>
<accession>A0A0F4Q3B4</accession>
<dbReference type="Pfam" id="PF00462">
    <property type="entry name" value="Glutaredoxin"/>
    <property type="match status" value="1"/>
</dbReference>
<feature type="transmembrane region" description="Helical" evidence="8">
    <location>
        <begin position="111"/>
        <end position="131"/>
    </location>
</feature>
<comment type="caution">
    <text evidence="11">The sequence shown here is derived from an EMBL/GenBank/DDBJ whole genome shotgun (WGS) entry which is preliminary data.</text>
</comment>
<dbReference type="InterPro" id="IPR009908">
    <property type="entry name" value="Methylamine_util_MauE"/>
</dbReference>
<dbReference type="InterPro" id="IPR002109">
    <property type="entry name" value="Glutaredoxin"/>
</dbReference>
<dbReference type="SUPFAM" id="SSF52833">
    <property type="entry name" value="Thioredoxin-like"/>
    <property type="match status" value="1"/>
</dbReference>
<dbReference type="GO" id="GO:0030416">
    <property type="term" value="P:methylamine metabolic process"/>
    <property type="evidence" value="ECO:0007669"/>
    <property type="project" value="InterPro"/>
</dbReference>
<comment type="subcellular location">
    <subcellularLocation>
        <location evidence="2">Membrane</location>
        <topology evidence="2">Multi-pass membrane protein</topology>
    </subcellularLocation>
</comment>
<dbReference type="GeneID" id="58227344"/>
<proteinExistence type="predicted"/>
<organism evidence="11 12">
    <name type="scientific">Pseudoalteromonas ruthenica</name>
    <dbReference type="NCBI Taxonomy" id="151081"/>
    <lineage>
        <taxon>Bacteria</taxon>
        <taxon>Pseudomonadati</taxon>
        <taxon>Pseudomonadota</taxon>
        <taxon>Gammaproteobacteria</taxon>
        <taxon>Alteromonadales</taxon>
        <taxon>Pseudoalteromonadaceae</taxon>
        <taxon>Pseudoalteromonas</taxon>
    </lineage>
</organism>
<keyword evidence="12" id="KW-1185">Reference proteome</keyword>
<gene>
    <name evidence="11" type="ORF">TW72_02445</name>
</gene>
<feature type="domain" description="Methylamine utilisation protein MauE" evidence="10">
    <location>
        <begin position="112"/>
        <end position="237"/>
    </location>
</feature>
<reference evidence="11 12" key="1">
    <citation type="journal article" date="2015" name="BMC Genomics">
        <title>Genome mining reveals unlocked bioactive potential of marine Gram-negative bacteria.</title>
        <authorList>
            <person name="Machado H."/>
            <person name="Sonnenschein E.C."/>
            <person name="Melchiorsen J."/>
            <person name="Gram L."/>
        </authorList>
    </citation>
    <scope>NUCLEOTIDE SEQUENCE [LARGE SCALE GENOMIC DNA]</scope>
    <source>
        <strain evidence="11 12">S3137</strain>
    </source>
</reference>
<feature type="transmembrane region" description="Helical" evidence="8">
    <location>
        <begin position="85"/>
        <end position="105"/>
    </location>
</feature>
<keyword evidence="5 8" id="KW-0812">Transmembrane</keyword>
<keyword evidence="7 8" id="KW-0472">Membrane</keyword>
<evidence type="ECO:0000259" key="9">
    <source>
        <dbReference type="Pfam" id="PF00462"/>
    </source>
</evidence>
<dbReference type="AlphaFoldDB" id="A0A0F4Q3B4"/>
<dbReference type="OrthoDB" id="9800621at2"/>
<dbReference type="PROSITE" id="PS51354">
    <property type="entry name" value="GLUTAREDOXIN_2"/>
    <property type="match status" value="1"/>
</dbReference>
<feature type="domain" description="Glutaredoxin" evidence="9">
    <location>
        <begin position="6"/>
        <end position="62"/>
    </location>
</feature>
<evidence type="ECO:0000313" key="11">
    <source>
        <dbReference type="EMBL" id="KJZ01824.1"/>
    </source>
</evidence>
<evidence type="ECO:0000256" key="1">
    <source>
        <dbReference type="ARBA" id="ARBA00003475"/>
    </source>
</evidence>
<feature type="transmembrane region" description="Helical" evidence="8">
    <location>
        <begin position="176"/>
        <end position="194"/>
    </location>
</feature>